<keyword evidence="2" id="KW-1185">Reference proteome</keyword>
<dbReference type="Pfam" id="PF05742">
    <property type="entry name" value="TANGO2"/>
    <property type="match status" value="1"/>
</dbReference>
<dbReference type="EMBL" id="JARXYA010000003">
    <property type="protein sequence ID" value="MDH6503486.1"/>
    <property type="molecule type" value="Genomic_DNA"/>
</dbReference>
<evidence type="ECO:0000313" key="2">
    <source>
        <dbReference type="Proteomes" id="UP001161160"/>
    </source>
</evidence>
<evidence type="ECO:0000313" key="1">
    <source>
        <dbReference type="EMBL" id="MDH6503486.1"/>
    </source>
</evidence>
<comment type="caution">
    <text evidence="1">The sequence shown here is derived from an EMBL/GenBank/DDBJ whole genome shotgun (WGS) entry which is preliminary data.</text>
</comment>
<accession>A0AA43S654</accession>
<dbReference type="InterPro" id="IPR008551">
    <property type="entry name" value="TANGO2"/>
</dbReference>
<dbReference type="RefSeq" id="WP_076023410.1">
    <property type="nucleotide sequence ID" value="NZ_JAQFIK010000002.1"/>
</dbReference>
<dbReference type="Proteomes" id="UP001161160">
    <property type="component" value="Unassembled WGS sequence"/>
</dbReference>
<sequence length="285" mass="32102">MCLILFAWQSHPEYSLVVAANRDEFYERDTQGISWWQDHPHILAGKDRADVLGSPGTWLGLSNKGRFAALTNVRAPSEKRPDARTRGELPLMYLASENRPDQFISQNAKRFDQYNGFNLLLSDFSNPLNPEMHWVSNRLLMGQSIRPRKIYPKQPLDPGVYGLSNAMLDTPWPKVNHRIAAFAQALAMDHGDLKNADHYLSLLADQHEASTQELPNTGVNKEWEKVLSAAFIQTPSYGTRSSTILRIRKDGNYEMIERRFDANGVIGHDVIAGQINAASDSNLSV</sequence>
<organism evidence="1 2">
    <name type="scientific">Polynucleobacter sphagniphilus</name>
    <dbReference type="NCBI Taxonomy" id="1743169"/>
    <lineage>
        <taxon>Bacteria</taxon>
        <taxon>Pseudomonadati</taxon>
        <taxon>Pseudomonadota</taxon>
        <taxon>Betaproteobacteria</taxon>
        <taxon>Burkholderiales</taxon>
        <taxon>Burkholderiaceae</taxon>
        <taxon>Polynucleobacter</taxon>
    </lineage>
</organism>
<dbReference type="PANTHER" id="PTHR17985:SF8">
    <property type="entry name" value="TRANSPORT AND GOLGI ORGANIZATION PROTEIN 2 HOMOLOG"/>
    <property type="match status" value="1"/>
</dbReference>
<reference evidence="1" key="1">
    <citation type="submission" date="2023-04" db="EMBL/GenBank/DDBJ databases">
        <title>Genome Encyclopedia of Bacteria and Archaea VI: Functional Genomics of Type Strains.</title>
        <authorList>
            <person name="Whitman W."/>
        </authorList>
    </citation>
    <scope>NUCLEOTIDE SEQUENCE</scope>
    <source>
        <strain evidence="1">Enz.4-51</strain>
    </source>
</reference>
<proteinExistence type="predicted"/>
<dbReference type="AlphaFoldDB" id="A0AA43S654"/>
<protein>
    <submittedName>
        <fullName evidence="1">Uncharacterized protein with NRDE domain</fullName>
    </submittedName>
</protein>
<name>A0AA43S654_9BURK</name>
<gene>
    <name evidence="1" type="ORF">M2127_000776</name>
</gene>
<dbReference type="PANTHER" id="PTHR17985">
    <property type="entry name" value="SER/THR-RICH PROTEIN T10 IN DGCR REGION"/>
    <property type="match status" value="1"/>
</dbReference>